<evidence type="ECO:0000313" key="6">
    <source>
        <dbReference type="Proteomes" id="UP001318040"/>
    </source>
</evidence>
<feature type="transmembrane region" description="Helical" evidence="5">
    <location>
        <begin position="84"/>
        <end position="104"/>
    </location>
</feature>
<keyword evidence="2 5" id="KW-0812">Transmembrane</keyword>
<dbReference type="PANTHER" id="PTHR23291:SF112">
    <property type="entry name" value="GROWTH HORMONE-INDUCIBLE TRANSMEMBRANE PROTEIN"/>
    <property type="match status" value="1"/>
</dbReference>
<proteinExistence type="inferred from homology"/>
<evidence type="ECO:0000256" key="4">
    <source>
        <dbReference type="ARBA" id="ARBA00023136"/>
    </source>
</evidence>
<organism evidence="6 7">
    <name type="scientific">Petromyzon marinus</name>
    <name type="common">Sea lamprey</name>
    <dbReference type="NCBI Taxonomy" id="7757"/>
    <lineage>
        <taxon>Eukaryota</taxon>
        <taxon>Metazoa</taxon>
        <taxon>Chordata</taxon>
        <taxon>Craniata</taxon>
        <taxon>Vertebrata</taxon>
        <taxon>Cyclostomata</taxon>
        <taxon>Hyperoartia</taxon>
        <taxon>Petromyzontiformes</taxon>
        <taxon>Petromyzontidae</taxon>
        <taxon>Petromyzon</taxon>
    </lineage>
</organism>
<accession>A0AAJ7SLV6</accession>
<dbReference type="GO" id="GO:0005743">
    <property type="term" value="C:mitochondrial inner membrane"/>
    <property type="evidence" value="ECO:0007669"/>
    <property type="project" value="TreeGrafter"/>
</dbReference>
<feature type="transmembrane region" description="Helical" evidence="5">
    <location>
        <begin position="200"/>
        <end position="219"/>
    </location>
</feature>
<reference evidence="7" key="1">
    <citation type="submission" date="2025-08" db="UniProtKB">
        <authorList>
            <consortium name="RefSeq"/>
        </authorList>
    </citation>
    <scope>IDENTIFICATION</scope>
    <source>
        <tissue evidence="7">Sperm</tissue>
    </source>
</reference>
<evidence type="ECO:0000256" key="1">
    <source>
        <dbReference type="ARBA" id="ARBA00004141"/>
    </source>
</evidence>
<protein>
    <submittedName>
        <fullName evidence="7">Growth hormone-inducible transmembrane protein</fullName>
    </submittedName>
</protein>
<feature type="transmembrane region" description="Helical" evidence="5">
    <location>
        <begin position="174"/>
        <end position="194"/>
    </location>
</feature>
<comment type="similarity">
    <text evidence="5">Belongs to the BI1 family.</text>
</comment>
<evidence type="ECO:0000256" key="3">
    <source>
        <dbReference type="ARBA" id="ARBA00022989"/>
    </source>
</evidence>
<feature type="transmembrane region" description="Helical" evidence="5">
    <location>
        <begin position="116"/>
        <end position="135"/>
    </location>
</feature>
<dbReference type="InterPro" id="IPR006214">
    <property type="entry name" value="Bax_inhibitor_1-related"/>
</dbReference>
<dbReference type="PANTHER" id="PTHR23291">
    <property type="entry name" value="BAX INHIBITOR-RELATED"/>
    <property type="match status" value="1"/>
</dbReference>
<evidence type="ECO:0000313" key="7">
    <source>
        <dbReference type="RefSeq" id="XP_032800777.1"/>
    </source>
</evidence>
<dbReference type="Proteomes" id="UP001318040">
    <property type="component" value="Unplaced"/>
</dbReference>
<sequence length="273" mass="28251">MKVESLGRLAVAGGGVISIGALCYYGLGLSNEPGAIERASLWPRYVRERVRDTYTYLGATISLTAASAALAARSPTIMSLASRSSWLAIGVSFVAVIGSGMLVRSIPYEGKLGLKHAAWTMHAGLMGLLLCPMVVLGGPLLLRAACYSGGLVGALSAVAVCAPSDRFLYVGGPLAAGLGVVVAASLGSVFLPAGSALGSALYSVSLYGGLLLFGALLLYDTQRVVRRAETYPPPGGMRPAYDPINGCLSIYMDIMNIFIRIATIMAGGGSRRK</sequence>
<dbReference type="AlphaFoldDB" id="A0AAJ7SLV6"/>
<dbReference type="KEGG" id="pmrn:116937784"/>
<gene>
    <name evidence="7" type="primary">GHITM</name>
</gene>
<dbReference type="Pfam" id="PF01027">
    <property type="entry name" value="Bax1-I"/>
    <property type="match status" value="1"/>
</dbReference>
<dbReference type="CTD" id="27069"/>
<dbReference type="RefSeq" id="XP_032800777.1">
    <property type="nucleotide sequence ID" value="XM_032944886.1"/>
</dbReference>
<feature type="transmembrane region" description="Helical" evidence="5">
    <location>
        <begin position="54"/>
        <end position="72"/>
    </location>
</feature>
<keyword evidence="4 5" id="KW-0472">Membrane</keyword>
<evidence type="ECO:0000256" key="5">
    <source>
        <dbReference type="RuleBase" id="RU004379"/>
    </source>
</evidence>
<keyword evidence="6" id="KW-1185">Reference proteome</keyword>
<feature type="transmembrane region" description="Helical" evidence="5">
    <location>
        <begin position="6"/>
        <end position="27"/>
    </location>
</feature>
<evidence type="ECO:0000256" key="2">
    <source>
        <dbReference type="ARBA" id="ARBA00022692"/>
    </source>
</evidence>
<name>A0AAJ7SLV6_PETMA</name>
<keyword evidence="3 5" id="KW-1133">Transmembrane helix</keyword>
<comment type="subcellular location">
    <subcellularLocation>
        <location evidence="1">Membrane</location>
        <topology evidence="1">Multi-pass membrane protein</topology>
    </subcellularLocation>
</comment>
<feature type="transmembrane region" description="Helical" evidence="5">
    <location>
        <begin position="141"/>
        <end position="162"/>
    </location>
</feature>